<reference evidence="2" key="1">
    <citation type="submission" date="2020-02" db="EMBL/GenBank/DDBJ databases">
        <authorList>
            <person name="Meier V. D."/>
        </authorList>
    </citation>
    <scope>NUCLEOTIDE SEQUENCE</scope>
    <source>
        <strain evidence="2">AVDCRST_MAG22</strain>
    </source>
</reference>
<feature type="region of interest" description="Disordered" evidence="1">
    <location>
        <begin position="1"/>
        <end position="20"/>
    </location>
</feature>
<protein>
    <submittedName>
        <fullName evidence="2">Uncharacterized protein</fullName>
    </submittedName>
</protein>
<evidence type="ECO:0000313" key="2">
    <source>
        <dbReference type="EMBL" id="CAA9436336.1"/>
    </source>
</evidence>
<dbReference type="EMBL" id="CADCUV010000180">
    <property type="protein sequence ID" value="CAA9436336.1"/>
    <property type="molecule type" value="Genomic_DNA"/>
</dbReference>
<name>A0A6J4QBY7_9ACTN</name>
<sequence>VQTIGQTRLRAGRDLGDGEAGAVQRFRQRHAAEDTRLALGAGGDDGAVGGGARAAQGEHRAPLEGASRRRPDEGGPHPAGARDHREALREGGPRLQVRGHGGGSLGRALRLFPPGDERVRAAGGGGASRCKVGHSSRPRTGFAGVGVRRTGPGARRRVPQTGDRSRRTGLRFRGRGVPDGLARAARGAGL</sequence>
<feature type="compositionally biased region" description="Low complexity" evidence="1">
    <location>
        <begin position="180"/>
        <end position="190"/>
    </location>
</feature>
<evidence type="ECO:0000256" key="1">
    <source>
        <dbReference type="SAM" id="MobiDB-lite"/>
    </source>
</evidence>
<feature type="non-terminal residue" evidence="2">
    <location>
        <position position="1"/>
    </location>
</feature>
<feature type="compositionally biased region" description="Gly residues" evidence="1">
    <location>
        <begin position="40"/>
        <end position="52"/>
    </location>
</feature>
<gene>
    <name evidence="2" type="ORF">AVDCRST_MAG22-3702</name>
</gene>
<accession>A0A6J4QBY7</accession>
<dbReference type="AlphaFoldDB" id="A0A6J4QBY7"/>
<feature type="region of interest" description="Disordered" evidence="1">
    <location>
        <begin position="34"/>
        <end position="190"/>
    </location>
</feature>
<feature type="non-terminal residue" evidence="2">
    <location>
        <position position="190"/>
    </location>
</feature>
<proteinExistence type="predicted"/>
<organism evidence="2">
    <name type="scientific">uncultured Rubrobacteraceae bacterium</name>
    <dbReference type="NCBI Taxonomy" id="349277"/>
    <lineage>
        <taxon>Bacteria</taxon>
        <taxon>Bacillati</taxon>
        <taxon>Actinomycetota</taxon>
        <taxon>Rubrobacteria</taxon>
        <taxon>Rubrobacterales</taxon>
        <taxon>Rubrobacteraceae</taxon>
        <taxon>environmental samples</taxon>
    </lineage>
</organism>
<feature type="compositionally biased region" description="Basic and acidic residues" evidence="1">
    <location>
        <begin position="56"/>
        <end position="92"/>
    </location>
</feature>